<dbReference type="Proteomes" id="UP000242381">
    <property type="component" value="Unassembled WGS sequence"/>
</dbReference>
<evidence type="ECO:0000256" key="4">
    <source>
        <dbReference type="ARBA" id="ARBA00023002"/>
    </source>
</evidence>
<dbReference type="PRINTS" id="PR00411">
    <property type="entry name" value="PNDRDTASEI"/>
</dbReference>
<keyword evidence="5" id="KW-1133">Transmembrane helix</keyword>
<name>A0A1X0SGP9_RHIZD</name>
<dbReference type="VEuPathDB" id="FungiDB:BCV72DRAFT_233383"/>
<dbReference type="SUPFAM" id="SSF51905">
    <property type="entry name" value="FAD/NAD(P)-binding domain"/>
    <property type="match status" value="2"/>
</dbReference>
<sequence length="390" mass="43212">MSQIKNIVIIGGGFAGVRVARGLEKELADARDAQYRIILVEKQKKNHFYHSIGGLRAAVIDWSDRVMIPYTNLFKDNKHRVIQASAEKLERGHVILDREVDTFGSSVPFAYLVIATGTAYHAPAKSYTDDMEGTRDGLAQLRQQVKSAKSILIAGGGPVGIEFAGEVRDVYKDKKIILLHPQDRLLSGSISNLKLSQKAHDLLLKNNVQVVLNDRIITESNSPVYKPENGVVETKLGQRFTGIDMVFLAFGNRPNTYWLKNSDLGASIVSDTGYVKVKPTYQVDHPDLKHVFVLGDAADFDESKHAYRTKNQSVAVIKNVVQMAIHNASPDVEHKKDFDTMFVTFGKKQGVGLLPFFGGWVVGSFIVGMLKSSSLFIEKSWESLNLAPPN</sequence>
<dbReference type="PRINTS" id="PR00368">
    <property type="entry name" value="FADPNR"/>
</dbReference>
<evidence type="ECO:0000256" key="3">
    <source>
        <dbReference type="ARBA" id="ARBA00022827"/>
    </source>
</evidence>
<feature type="transmembrane region" description="Helical" evidence="5">
    <location>
        <begin position="350"/>
        <end position="370"/>
    </location>
</feature>
<organism evidence="7 8">
    <name type="scientific">Rhizopus microsporus</name>
    <dbReference type="NCBI Taxonomy" id="58291"/>
    <lineage>
        <taxon>Eukaryota</taxon>
        <taxon>Fungi</taxon>
        <taxon>Fungi incertae sedis</taxon>
        <taxon>Mucoromycota</taxon>
        <taxon>Mucoromycotina</taxon>
        <taxon>Mucoromycetes</taxon>
        <taxon>Mucorales</taxon>
        <taxon>Mucorineae</taxon>
        <taxon>Rhizopodaceae</taxon>
        <taxon>Rhizopus</taxon>
    </lineage>
</organism>
<dbReference type="InterPro" id="IPR023753">
    <property type="entry name" value="FAD/NAD-binding_dom"/>
</dbReference>
<gene>
    <name evidence="7" type="ORF">BCV71DRAFT_287619</name>
</gene>
<dbReference type="EMBL" id="KV921259">
    <property type="protein sequence ID" value="ORE23337.1"/>
    <property type="molecule type" value="Genomic_DNA"/>
</dbReference>
<keyword evidence="3" id="KW-0274">FAD</keyword>
<dbReference type="InterPro" id="IPR036188">
    <property type="entry name" value="FAD/NAD-bd_sf"/>
</dbReference>
<keyword evidence="2" id="KW-0285">Flavoprotein</keyword>
<dbReference type="PANTHER" id="PTHR43735:SF3">
    <property type="entry name" value="FERROPTOSIS SUPPRESSOR PROTEIN 1"/>
    <property type="match status" value="1"/>
</dbReference>
<dbReference type="Gene3D" id="3.50.50.100">
    <property type="match status" value="1"/>
</dbReference>
<comment type="similarity">
    <text evidence="1">Belongs to the FAD-dependent oxidoreductase family.</text>
</comment>
<feature type="domain" description="FAD/NAD(P)-binding" evidence="6">
    <location>
        <begin position="6"/>
        <end position="306"/>
    </location>
</feature>
<dbReference type="Pfam" id="PF07992">
    <property type="entry name" value="Pyr_redox_2"/>
    <property type="match status" value="1"/>
</dbReference>
<keyword evidence="5" id="KW-0472">Membrane</keyword>
<dbReference type="GO" id="GO:0004174">
    <property type="term" value="F:electron-transferring-flavoprotein dehydrogenase activity"/>
    <property type="evidence" value="ECO:0007669"/>
    <property type="project" value="TreeGrafter"/>
</dbReference>
<evidence type="ECO:0000256" key="1">
    <source>
        <dbReference type="ARBA" id="ARBA00006442"/>
    </source>
</evidence>
<accession>A0A1X0SGP9</accession>
<evidence type="ECO:0000313" key="8">
    <source>
        <dbReference type="Proteomes" id="UP000242381"/>
    </source>
</evidence>
<keyword evidence="5" id="KW-0812">Transmembrane</keyword>
<evidence type="ECO:0000256" key="2">
    <source>
        <dbReference type="ARBA" id="ARBA00022630"/>
    </source>
</evidence>
<dbReference type="GO" id="GO:0050660">
    <property type="term" value="F:flavin adenine dinucleotide binding"/>
    <property type="evidence" value="ECO:0007669"/>
    <property type="project" value="TreeGrafter"/>
</dbReference>
<dbReference type="PANTHER" id="PTHR43735">
    <property type="entry name" value="APOPTOSIS-INDUCING FACTOR 1"/>
    <property type="match status" value="1"/>
</dbReference>
<protein>
    <submittedName>
        <fullName evidence="7">FAD/NAD(P)-binding domain-containing protein</fullName>
    </submittedName>
</protein>
<reference evidence="7 8" key="1">
    <citation type="journal article" date="2016" name="Proc. Natl. Acad. Sci. U.S.A.">
        <title>Lipid metabolic changes in an early divergent fungus govern the establishment of a mutualistic symbiosis with endobacteria.</title>
        <authorList>
            <person name="Lastovetsky O.A."/>
            <person name="Gaspar M.L."/>
            <person name="Mondo S.J."/>
            <person name="LaButti K.M."/>
            <person name="Sandor L."/>
            <person name="Grigoriev I.V."/>
            <person name="Henry S.A."/>
            <person name="Pawlowska T.E."/>
        </authorList>
    </citation>
    <scope>NUCLEOTIDE SEQUENCE [LARGE SCALE GENOMIC DNA]</scope>
    <source>
        <strain evidence="7 8">ATCC 11559</strain>
    </source>
</reference>
<proteinExistence type="inferred from homology"/>
<dbReference type="AlphaFoldDB" id="A0A1X0SGP9"/>
<evidence type="ECO:0000313" key="7">
    <source>
        <dbReference type="EMBL" id="ORE23337.1"/>
    </source>
</evidence>
<evidence type="ECO:0000256" key="5">
    <source>
        <dbReference type="SAM" id="Phobius"/>
    </source>
</evidence>
<keyword evidence="4" id="KW-0560">Oxidoreductase</keyword>
<evidence type="ECO:0000259" key="6">
    <source>
        <dbReference type="Pfam" id="PF07992"/>
    </source>
</evidence>
<dbReference type="GO" id="GO:0005737">
    <property type="term" value="C:cytoplasm"/>
    <property type="evidence" value="ECO:0007669"/>
    <property type="project" value="TreeGrafter"/>
</dbReference>
<dbReference type="OMA" id="WRSKYEK"/>